<dbReference type="GO" id="GO:0004521">
    <property type="term" value="F:RNA endonuclease activity"/>
    <property type="evidence" value="ECO:0007669"/>
    <property type="project" value="UniProtKB-UniRule"/>
</dbReference>
<proteinExistence type="inferred from homology"/>
<dbReference type="GO" id="GO:0008270">
    <property type="term" value="F:zinc ion binding"/>
    <property type="evidence" value="ECO:0007669"/>
    <property type="project" value="UniProtKB-UniRule"/>
</dbReference>
<keyword evidence="5 8" id="KW-0255">Endonuclease</keyword>
<evidence type="ECO:0000313" key="9">
    <source>
        <dbReference type="EMBL" id="CBA76319.1"/>
    </source>
</evidence>
<dbReference type="InterPro" id="IPR023091">
    <property type="entry name" value="MetalPrtase_cat_dom_sf_prd"/>
</dbReference>
<comment type="function">
    <text evidence="8">Single strand-specific metallo-endoribonuclease involved in late-stage 70S ribosome quality control and in maturation of the 3' terminus of the 16S rRNA.</text>
</comment>
<evidence type="ECO:0000256" key="3">
    <source>
        <dbReference type="ARBA" id="ARBA00022722"/>
    </source>
</evidence>
<feature type="binding site" evidence="8">
    <location>
        <position position="127"/>
    </location>
    <ligand>
        <name>Zn(2+)</name>
        <dbReference type="ChEBI" id="CHEBI:29105"/>
        <note>catalytic</note>
    </ligand>
</feature>
<gene>
    <name evidence="8" type="primary">ybeY</name>
    <name evidence="9" type="ORF">ARN_34780</name>
</gene>
<evidence type="ECO:0000256" key="5">
    <source>
        <dbReference type="ARBA" id="ARBA00022759"/>
    </source>
</evidence>
<dbReference type="AlphaFoldDB" id="D2U467"/>
<name>D2U467_9GAMM</name>
<keyword evidence="6 8" id="KW-0378">Hydrolase</keyword>
<keyword evidence="8" id="KW-0698">rRNA processing</keyword>
<keyword evidence="7 8" id="KW-0862">Zinc</keyword>
<dbReference type="GO" id="GO:0004222">
    <property type="term" value="F:metalloendopeptidase activity"/>
    <property type="evidence" value="ECO:0007669"/>
    <property type="project" value="InterPro"/>
</dbReference>
<keyword evidence="4 8" id="KW-0479">Metal-binding</keyword>
<dbReference type="PROSITE" id="PS01306">
    <property type="entry name" value="UPF0054"/>
    <property type="match status" value="1"/>
</dbReference>
<evidence type="ECO:0000256" key="7">
    <source>
        <dbReference type="ARBA" id="ARBA00022833"/>
    </source>
</evidence>
<evidence type="ECO:0000256" key="6">
    <source>
        <dbReference type="ARBA" id="ARBA00022801"/>
    </source>
</evidence>
<dbReference type="InterPro" id="IPR002036">
    <property type="entry name" value="YbeY"/>
</dbReference>
<reference evidence="9" key="1">
    <citation type="journal article" date="2010" name="Insect Mol. Biol.">
        <title>The draft genome sequence of Arsenophonus nasoniae, son-killer bacterium of Nasonia vitripennis, reveals genes associated with virulence and symbiosis.</title>
        <authorList>
            <person name="Wilkes T."/>
            <person name="Darby A.C."/>
            <person name="Choi J."/>
            <person name="Colborne J.K."/>
            <person name="Werren J.H."/>
            <person name="Hurst G.D.D."/>
        </authorList>
    </citation>
    <scope>NUCLEOTIDE SEQUENCE</scope>
</reference>
<evidence type="ECO:0000256" key="1">
    <source>
        <dbReference type="ARBA" id="ARBA00010875"/>
    </source>
</evidence>
<sequence>MFYRKGDICLQSIILDLQLACSDHNGLPDETTFQHWLEAFLPQFQAESEITIRIVDIAESQYLNLTYRGKDNPTNVLSFPFEALDNIPLPLLGDLVICRQVVEKEAIEQHKTLDAHWAHMVIHGCLHLLGYDHQNDFEAEEMETIETEIMQKLGYPDPYQHEKA</sequence>
<dbReference type="GO" id="GO:0006364">
    <property type="term" value="P:rRNA processing"/>
    <property type="evidence" value="ECO:0007669"/>
    <property type="project" value="UniProtKB-UniRule"/>
</dbReference>
<feature type="binding site" evidence="8">
    <location>
        <position position="123"/>
    </location>
    <ligand>
        <name>Zn(2+)</name>
        <dbReference type="ChEBI" id="CHEBI:29105"/>
        <note>catalytic</note>
    </ligand>
</feature>
<protein>
    <recommendedName>
        <fullName evidence="8">Endoribonuclease YbeY</fullName>
        <ecNumber evidence="8">3.1.-.-</ecNumber>
    </recommendedName>
</protein>
<evidence type="ECO:0000256" key="8">
    <source>
        <dbReference type="HAMAP-Rule" id="MF_00009"/>
    </source>
</evidence>
<dbReference type="GO" id="GO:0005737">
    <property type="term" value="C:cytoplasm"/>
    <property type="evidence" value="ECO:0007669"/>
    <property type="project" value="UniProtKB-SubCell"/>
</dbReference>
<accession>D2U467</accession>
<feature type="binding site" evidence="8">
    <location>
        <position position="133"/>
    </location>
    <ligand>
        <name>Zn(2+)</name>
        <dbReference type="ChEBI" id="CHEBI:29105"/>
        <note>catalytic</note>
    </ligand>
</feature>
<comment type="subcellular location">
    <subcellularLocation>
        <location evidence="8">Cytoplasm</location>
    </subcellularLocation>
</comment>
<dbReference type="NCBIfam" id="TIGR00043">
    <property type="entry name" value="rRNA maturation RNase YbeY"/>
    <property type="match status" value="1"/>
</dbReference>
<dbReference type="EC" id="3.1.-.-" evidence="8"/>
<dbReference type="Pfam" id="PF02130">
    <property type="entry name" value="YbeY"/>
    <property type="match status" value="1"/>
</dbReference>
<dbReference type="HAMAP" id="MF_00009">
    <property type="entry name" value="Endoribonucl_YbeY"/>
    <property type="match status" value="1"/>
</dbReference>
<keyword evidence="2 8" id="KW-0690">Ribosome biogenesis</keyword>
<evidence type="ECO:0000256" key="2">
    <source>
        <dbReference type="ARBA" id="ARBA00022517"/>
    </source>
</evidence>
<dbReference type="SUPFAM" id="SSF55486">
    <property type="entry name" value="Metalloproteases ('zincins'), catalytic domain"/>
    <property type="match status" value="1"/>
</dbReference>
<comment type="similarity">
    <text evidence="1 8">Belongs to the endoribonuclease YbeY family.</text>
</comment>
<keyword evidence="3 8" id="KW-0540">Nuclease</keyword>
<dbReference type="PANTHER" id="PTHR46986">
    <property type="entry name" value="ENDORIBONUCLEASE YBEY, CHLOROPLASTIC"/>
    <property type="match status" value="1"/>
</dbReference>
<keyword evidence="8" id="KW-0963">Cytoplasm</keyword>
<dbReference type="InterPro" id="IPR020549">
    <property type="entry name" value="YbeY_CS"/>
</dbReference>
<comment type="cofactor">
    <cofactor evidence="8">
        <name>Zn(2+)</name>
        <dbReference type="ChEBI" id="CHEBI:29105"/>
    </cofactor>
    <text evidence="8">Binds 1 zinc ion.</text>
</comment>
<organism evidence="9">
    <name type="scientific">Arsenophonus nasoniae</name>
    <name type="common">son-killer infecting Nasonia vitripennis</name>
    <dbReference type="NCBI Taxonomy" id="638"/>
    <lineage>
        <taxon>Bacteria</taxon>
        <taxon>Pseudomonadati</taxon>
        <taxon>Pseudomonadota</taxon>
        <taxon>Gammaproteobacteria</taxon>
        <taxon>Enterobacterales</taxon>
        <taxon>Morganellaceae</taxon>
        <taxon>Arsenophonus</taxon>
    </lineage>
</organism>
<dbReference type="PANTHER" id="PTHR46986:SF1">
    <property type="entry name" value="ENDORIBONUCLEASE YBEY, CHLOROPLASTIC"/>
    <property type="match status" value="1"/>
</dbReference>
<dbReference type="EMBL" id="FN545266">
    <property type="protein sequence ID" value="CBA76319.1"/>
    <property type="molecule type" value="Genomic_DNA"/>
</dbReference>
<evidence type="ECO:0000256" key="4">
    <source>
        <dbReference type="ARBA" id="ARBA00022723"/>
    </source>
</evidence>
<dbReference type="Gene3D" id="3.40.390.30">
    <property type="entry name" value="Metalloproteases ('zincins'), catalytic domain"/>
    <property type="match status" value="1"/>
</dbReference>